<evidence type="ECO:0000313" key="3">
    <source>
        <dbReference type="Proteomes" id="UP001055156"/>
    </source>
</evidence>
<sequence length="98" mass="9893">MRGAAAAWCGLLLAAAAAPSVRAEETGVIGCDDLVSLRRLSVEAAGEAALHAALPGFPACRTVARGGLGAMQRRSVIGGMPFECLAVEGASSCLWILP</sequence>
<comment type="caution">
    <text evidence="2">The sequence shown here is derived from an EMBL/GenBank/DDBJ whole genome shotgun (WGS) entry which is preliminary data.</text>
</comment>
<evidence type="ECO:0000313" key="2">
    <source>
        <dbReference type="EMBL" id="GJE27124.1"/>
    </source>
</evidence>
<feature type="chain" id="PRO_5046384827" evidence="1">
    <location>
        <begin position="24"/>
        <end position="98"/>
    </location>
</feature>
<protein>
    <submittedName>
        <fullName evidence="2">Uncharacterized protein</fullName>
    </submittedName>
</protein>
<organism evidence="2 3">
    <name type="scientific">Methylobacterium organophilum</name>
    <dbReference type="NCBI Taxonomy" id="410"/>
    <lineage>
        <taxon>Bacteria</taxon>
        <taxon>Pseudomonadati</taxon>
        <taxon>Pseudomonadota</taxon>
        <taxon>Alphaproteobacteria</taxon>
        <taxon>Hyphomicrobiales</taxon>
        <taxon>Methylobacteriaceae</taxon>
        <taxon>Methylobacterium</taxon>
    </lineage>
</organism>
<dbReference type="RefSeq" id="WP_238310987.1">
    <property type="nucleotide sequence ID" value="NZ_BPQV01000005.1"/>
</dbReference>
<dbReference type="EMBL" id="BPQV01000005">
    <property type="protein sequence ID" value="GJE27124.1"/>
    <property type="molecule type" value="Genomic_DNA"/>
</dbReference>
<dbReference type="Proteomes" id="UP001055156">
    <property type="component" value="Unassembled WGS sequence"/>
</dbReference>
<gene>
    <name evidence="2" type="ORF">LKMONMHP_1980</name>
</gene>
<name>A0ABQ4T943_METOR</name>
<keyword evidence="1" id="KW-0732">Signal</keyword>
<reference evidence="2" key="2">
    <citation type="submission" date="2021-08" db="EMBL/GenBank/DDBJ databases">
        <authorList>
            <person name="Tani A."/>
            <person name="Ola A."/>
            <person name="Ogura Y."/>
            <person name="Katsura K."/>
            <person name="Hayashi T."/>
        </authorList>
    </citation>
    <scope>NUCLEOTIDE SEQUENCE</scope>
    <source>
        <strain evidence="2">NBRC 15689</strain>
    </source>
</reference>
<proteinExistence type="predicted"/>
<reference evidence="2" key="1">
    <citation type="journal article" date="2021" name="Front. Microbiol.">
        <title>Comprehensive Comparative Genomics and Phenotyping of Methylobacterium Species.</title>
        <authorList>
            <person name="Alessa O."/>
            <person name="Ogura Y."/>
            <person name="Fujitani Y."/>
            <person name="Takami H."/>
            <person name="Hayashi T."/>
            <person name="Sahin N."/>
            <person name="Tani A."/>
        </authorList>
    </citation>
    <scope>NUCLEOTIDE SEQUENCE</scope>
    <source>
        <strain evidence="2">NBRC 15689</strain>
    </source>
</reference>
<keyword evidence="3" id="KW-1185">Reference proteome</keyword>
<evidence type="ECO:0000256" key="1">
    <source>
        <dbReference type="SAM" id="SignalP"/>
    </source>
</evidence>
<feature type="signal peptide" evidence="1">
    <location>
        <begin position="1"/>
        <end position="23"/>
    </location>
</feature>
<accession>A0ABQ4T943</accession>